<dbReference type="InterPro" id="IPR005061">
    <property type="entry name" value="Ist1"/>
</dbReference>
<feature type="region of interest" description="Disordered" evidence="2">
    <location>
        <begin position="333"/>
        <end position="380"/>
    </location>
</feature>
<dbReference type="STRING" id="93759.A0A1R3KR60"/>
<dbReference type="AlphaFoldDB" id="A0A1R3KR60"/>
<evidence type="ECO:0008006" key="5">
    <source>
        <dbReference type="Google" id="ProtNLM"/>
    </source>
</evidence>
<evidence type="ECO:0000256" key="2">
    <source>
        <dbReference type="SAM" id="MobiDB-lite"/>
    </source>
</evidence>
<dbReference type="InterPro" id="IPR042277">
    <property type="entry name" value="IST1-like"/>
</dbReference>
<accession>A0A1R3KR60</accession>
<dbReference type="OrthoDB" id="29853at2759"/>
<dbReference type="FunFam" id="1.20.1260.60:FF:000002">
    <property type="entry name" value="Vacuolar protein sorting-associated protein IST1"/>
    <property type="match status" value="1"/>
</dbReference>
<comment type="similarity">
    <text evidence="1">Belongs to the IST1 family.</text>
</comment>
<name>A0A1R3KR60_9ROSI</name>
<feature type="region of interest" description="Disordered" evidence="2">
    <location>
        <begin position="202"/>
        <end position="226"/>
    </location>
</feature>
<dbReference type="Gene3D" id="1.20.1260.60">
    <property type="entry name" value="Vacuolar protein sorting-associated protein Ist1"/>
    <property type="match status" value="1"/>
</dbReference>
<dbReference type="Proteomes" id="UP000187203">
    <property type="component" value="Unassembled WGS sequence"/>
</dbReference>
<protein>
    <recommendedName>
        <fullName evidence="5">Vacuolar protein sorting-associated protein Ist1</fullName>
    </recommendedName>
</protein>
<comment type="caution">
    <text evidence="3">The sequence shown here is derived from an EMBL/GenBank/DDBJ whole genome shotgun (WGS) entry which is preliminary data.</text>
</comment>
<evidence type="ECO:0000313" key="3">
    <source>
        <dbReference type="EMBL" id="OMP09583.1"/>
    </source>
</evidence>
<proteinExistence type="inferred from homology"/>
<dbReference type="PANTHER" id="PTHR12161:SF44">
    <property type="entry name" value="REGULATOR OF VPS4 ACTIVITY IN THE MVB PATHWAY PROTEIN"/>
    <property type="match status" value="1"/>
</dbReference>
<feature type="compositionally biased region" description="Low complexity" evidence="2">
    <location>
        <begin position="351"/>
        <end position="361"/>
    </location>
</feature>
<reference evidence="4" key="1">
    <citation type="submission" date="2013-09" db="EMBL/GenBank/DDBJ databases">
        <title>Corchorus olitorius genome sequencing.</title>
        <authorList>
            <person name="Alam M."/>
            <person name="Haque M.S."/>
            <person name="Islam M.S."/>
            <person name="Emdad E.M."/>
            <person name="Islam M.M."/>
            <person name="Ahmed B."/>
            <person name="Halim A."/>
            <person name="Hossen Q.M.M."/>
            <person name="Hossain M.Z."/>
            <person name="Ahmed R."/>
            <person name="Khan M.M."/>
            <person name="Islam R."/>
            <person name="Rashid M.M."/>
            <person name="Khan S.A."/>
            <person name="Rahman M.S."/>
            <person name="Alam M."/>
            <person name="Yahiya A.S."/>
            <person name="Khan M.S."/>
            <person name="Azam M.S."/>
            <person name="Haque T."/>
            <person name="Lashkar M.Z.H."/>
            <person name="Akhand A.I."/>
            <person name="Morshed G."/>
            <person name="Roy S."/>
            <person name="Uddin K.S."/>
            <person name="Rabeya T."/>
            <person name="Hossain A.S."/>
            <person name="Chowdhury A."/>
            <person name="Snigdha A.R."/>
            <person name="Mortoza M.S."/>
            <person name="Matin S.A."/>
            <person name="Hoque S.M.E."/>
            <person name="Islam M.K."/>
            <person name="Roy D.K."/>
            <person name="Haider R."/>
            <person name="Moosa M.M."/>
            <person name="Elias S.M."/>
            <person name="Hasan A.M."/>
            <person name="Jahan S."/>
            <person name="Shafiuddin M."/>
            <person name="Mahmood N."/>
            <person name="Shommy N.S."/>
        </authorList>
    </citation>
    <scope>NUCLEOTIDE SEQUENCE [LARGE SCALE GENOMIC DNA]</scope>
    <source>
        <strain evidence="4">cv. O-4</strain>
    </source>
</reference>
<dbReference type="EMBL" id="AWUE01012309">
    <property type="protein sequence ID" value="OMP09583.1"/>
    <property type="molecule type" value="Genomic_DNA"/>
</dbReference>
<evidence type="ECO:0000256" key="1">
    <source>
        <dbReference type="ARBA" id="ARBA00005536"/>
    </source>
</evidence>
<dbReference type="GO" id="GO:0015031">
    <property type="term" value="P:protein transport"/>
    <property type="evidence" value="ECO:0007669"/>
    <property type="project" value="InterPro"/>
</dbReference>
<dbReference type="Pfam" id="PF03398">
    <property type="entry name" value="Ist1"/>
    <property type="match status" value="1"/>
</dbReference>
<keyword evidence="4" id="KW-1185">Reference proteome</keyword>
<sequence>MFDFFFGWRKASKCKKLIKRVQCRLKLLKNKRNSIVKQLREDIAQLIKLGYEETAFKRAEQLFKDESILAVYDMLDSFCEFINIQLSYIRRNKDCPNDINEAVSSLIFASARCADLPELPAIRKLFGERYGQRFATAAVELLPGNLVNREIKEKLSIKSVSDDAKYRLFDEIVRDHCQKPEILAIEYIPEMQKPGKEISLYQEVDSKSEESQTQTSDSNETEEGKSIQVDTLAICTSLNSSQPEKMESAVQTKAEKVANSPQTDFLLEFTVDTPDEEQSQKSSSICTNTLEDNIERIKAPSSPESLPQSEDIIIYLDDIEELKSSKCQDQRVFKFKSPTMPNRGSYDGLQSSPRSFLSSKSPYGKRSRRRSFSVESPSMKETDHELYYEKPCKSSPSHNKHKSHYCRKKITFAETEESDYVLKRLIKNPGCNSHFICSLENPCYEEEQFPTKNQNRGLRNSGQVANSGAEEGLDDRFCHCQCSCHGVVAQTPGRRSYDNGARVNEPKVEKVKTRGKVKGYGNSLVSMANSQTRNEAVGPYLRAMTMQQERPSSSRDSHIHSILRSNSLSSPNSNHVHPKLPDYDDLSAKFMALKKQNLLYNNQS</sequence>
<organism evidence="3 4">
    <name type="scientific">Corchorus olitorius</name>
    <dbReference type="NCBI Taxonomy" id="93759"/>
    <lineage>
        <taxon>Eukaryota</taxon>
        <taxon>Viridiplantae</taxon>
        <taxon>Streptophyta</taxon>
        <taxon>Embryophyta</taxon>
        <taxon>Tracheophyta</taxon>
        <taxon>Spermatophyta</taxon>
        <taxon>Magnoliopsida</taxon>
        <taxon>eudicotyledons</taxon>
        <taxon>Gunneridae</taxon>
        <taxon>Pentapetalae</taxon>
        <taxon>rosids</taxon>
        <taxon>malvids</taxon>
        <taxon>Malvales</taxon>
        <taxon>Malvaceae</taxon>
        <taxon>Grewioideae</taxon>
        <taxon>Apeibeae</taxon>
        <taxon>Corchorus</taxon>
    </lineage>
</organism>
<gene>
    <name evidence="3" type="ORF">COLO4_05333</name>
</gene>
<dbReference type="PANTHER" id="PTHR12161">
    <property type="entry name" value="IST1 FAMILY MEMBER"/>
    <property type="match status" value="1"/>
</dbReference>
<evidence type="ECO:0000313" key="4">
    <source>
        <dbReference type="Proteomes" id="UP000187203"/>
    </source>
</evidence>